<dbReference type="CDD" id="cd00865">
    <property type="entry name" value="PEBP_bact_arch"/>
    <property type="match status" value="1"/>
</dbReference>
<reference evidence="1" key="1">
    <citation type="journal article" date="2020" name="mSystems">
        <title>Genome- and Community-Level Interaction Insights into Carbon Utilization and Element Cycling Functions of Hydrothermarchaeota in Hydrothermal Sediment.</title>
        <authorList>
            <person name="Zhou Z."/>
            <person name="Liu Y."/>
            <person name="Xu W."/>
            <person name="Pan J."/>
            <person name="Luo Z.H."/>
            <person name="Li M."/>
        </authorList>
    </citation>
    <scope>NUCLEOTIDE SEQUENCE [LARGE SCALE GENOMIC DNA]</scope>
    <source>
        <strain evidence="1">SpSt-648</strain>
    </source>
</reference>
<comment type="caution">
    <text evidence="1">The sequence shown here is derived from an EMBL/GenBank/DDBJ whole genome shotgun (WGS) entry which is preliminary data.</text>
</comment>
<dbReference type="NCBIfam" id="TIGR00481">
    <property type="entry name" value="YbhB/YbcL family Raf kinase inhibitor-like protein"/>
    <property type="match status" value="1"/>
</dbReference>
<dbReference type="InterPro" id="IPR008914">
    <property type="entry name" value="PEBP"/>
</dbReference>
<dbReference type="EMBL" id="DTBP01000025">
    <property type="protein sequence ID" value="HGQ74193.1"/>
    <property type="molecule type" value="Genomic_DNA"/>
</dbReference>
<accession>A0A7C4NR94</accession>
<dbReference type="PANTHER" id="PTHR30289">
    <property type="entry name" value="UNCHARACTERIZED PROTEIN YBCL-RELATED"/>
    <property type="match status" value="1"/>
</dbReference>
<dbReference type="Pfam" id="PF01161">
    <property type="entry name" value="PBP"/>
    <property type="match status" value="1"/>
</dbReference>
<name>A0A7C4NR94_STAMA</name>
<gene>
    <name evidence="1" type="ORF">ENU20_03855</name>
</gene>
<protein>
    <submittedName>
        <fullName evidence="1">YbhB/YbcL family Raf kinase inhibitor-like protein</fullName>
    </submittedName>
</protein>
<dbReference type="AlphaFoldDB" id="A0A7C4NR94"/>
<dbReference type="InterPro" id="IPR005247">
    <property type="entry name" value="YbhB_YbcL/LppC-like"/>
</dbReference>
<organism evidence="1">
    <name type="scientific">Staphylothermus marinus</name>
    <dbReference type="NCBI Taxonomy" id="2280"/>
    <lineage>
        <taxon>Archaea</taxon>
        <taxon>Thermoproteota</taxon>
        <taxon>Thermoprotei</taxon>
        <taxon>Desulfurococcales</taxon>
        <taxon>Desulfurococcaceae</taxon>
        <taxon>Staphylothermus</taxon>
    </lineage>
</organism>
<sequence>MLGKSITRALNIESVFIYGDFIPDKYTCRGEDLSPPLSITGIPENTNSLVVIVYDVDVPTGVFYHWTLYNAPVVNEIPEGIPKEPSTQYGFQGLNDFGKIGYCGPCPKEGDKIHHYIILVLAVTGKLKLKPGAKPENILESIRNRVLGYGVSMFVYGGR</sequence>
<dbReference type="InterPro" id="IPR036610">
    <property type="entry name" value="PEBP-like_sf"/>
</dbReference>
<dbReference type="Gene3D" id="3.90.280.10">
    <property type="entry name" value="PEBP-like"/>
    <property type="match status" value="1"/>
</dbReference>
<dbReference type="SUPFAM" id="SSF49777">
    <property type="entry name" value="PEBP-like"/>
    <property type="match status" value="1"/>
</dbReference>
<dbReference type="PANTHER" id="PTHR30289:SF1">
    <property type="entry name" value="PEBP (PHOSPHATIDYLETHANOLAMINE-BINDING PROTEIN) FAMILY PROTEIN"/>
    <property type="match status" value="1"/>
</dbReference>
<evidence type="ECO:0000313" key="1">
    <source>
        <dbReference type="EMBL" id="HGQ74193.1"/>
    </source>
</evidence>
<proteinExistence type="predicted"/>